<accession>A0A392SVV3</accession>
<sequence>MKQQPYIPARAHSARRAAPRAASSHKPAPSAEPRSKIPA</sequence>
<protein>
    <submittedName>
        <fullName evidence="2">Uncharacterized protein</fullName>
    </submittedName>
</protein>
<keyword evidence="3" id="KW-1185">Reference proteome</keyword>
<evidence type="ECO:0000313" key="3">
    <source>
        <dbReference type="Proteomes" id="UP000265520"/>
    </source>
</evidence>
<name>A0A392SVV3_9FABA</name>
<feature type="non-terminal residue" evidence="2">
    <location>
        <position position="39"/>
    </location>
</feature>
<comment type="caution">
    <text evidence="2">The sequence shown here is derived from an EMBL/GenBank/DDBJ whole genome shotgun (WGS) entry which is preliminary data.</text>
</comment>
<dbReference type="EMBL" id="LXQA010441207">
    <property type="protein sequence ID" value="MCI52040.1"/>
    <property type="molecule type" value="Genomic_DNA"/>
</dbReference>
<dbReference type="Proteomes" id="UP000265520">
    <property type="component" value="Unassembled WGS sequence"/>
</dbReference>
<reference evidence="2 3" key="1">
    <citation type="journal article" date="2018" name="Front. Plant Sci.">
        <title>Red Clover (Trifolium pratense) and Zigzag Clover (T. medium) - A Picture of Genomic Similarities and Differences.</title>
        <authorList>
            <person name="Dluhosova J."/>
            <person name="Istvanek J."/>
            <person name="Nedelnik J."/>
            <person name="Repkova J."/>
        </authorList>
    </citation>
    <scope>NUCLEOTIDE SEQUENCE [LARGE SCALE GENOMIC DNA]</scope>
    <source>
        <strain evidence="3">cv. 10/8</strain>
        <tissue evidence="2">Leaf</tissue>
    </source>
</reference>
<dbReference type="AlphaFoldDB" id="A0A392SVV3"/>
<feature type="region of interest" description="Disordered" evidence="1">
    <location>
        <begin position="1"/>
        <end position="39"/>
    </location>
</feature>
<feature type="compositionally biased region" description="Low complexity" evidence="1">
    <location>
        <begin position="19"/>
        <end position="31"/>
    </location>
</feature>
<proteinExistence type="predicted"/>
<organism evidence="2 3">
    <name type="scientific">Trifolium medium</name>
    <dbReference type="NCBI Taxonomy" id="97028"/>
    <lineage>
        <taxon>Eukaryota</taxon>
        <taxon>Viridiplantae</taxon>
        <taxon>Streptophyta</taxon>
        <taxon>Embryophyta</taxon>
        <taxon>Tracheophyta</taxon>
        <taxon>Spermatophyta</taxon>
        <taxon>Magnoliopsida</taxon>
        <taxon>eudicotyledons</taxon>
        <taxon>Gunneridae</taxon>
        <taxon>Pentapetalae</taxon>
        <taxon>rosids</taxon>
        <taxon>fabids</taxon>
        <taxon>Fabales</taxon>
        <taxon>Fabaceae</taxon>
        <taxon>Papilionoideae</taxon>
        <taxon>50 kb inversion clade</taxon>
        <taxon>NPAAA clade</taxon>
        <taxon>Hologalegina</taxon>
        <taxon>IRL clade</taxon>
        <taxon>Trifolieae</taxon>
        <taxon>Trifolium</taxon>
    </lineage>
</organism>
<evidence type="ECO:0000256" key="1">
    <source>
        <dbReference type="SAM" id="MobiDB-lite"/>
    </source>
</evidence>
<evidence type="ECO:0000313" key="2">
    <source>
        <dbReference type="EMBL" id="MCI52040.1"/>
    </source>
</evidence>